<organism evidence="1">
    <name type="scientific">Bracon brevicornis</name>
    <dbReference type="NCBI Taxonomy" id="1563983"/>
    <lineage>
        <taxon>Eukaryota</taxon>
        <taxon>Metazoa</taxon>
        <taxon>Ecdysozoa</taxon>
        <taxon>Arthropoda</taxon>
        <taxon>Hexapoda</taxon>
        <taxon>Insecta</taxon>
        <taxon>Pterygota</taxon>
        <taxon>Neoptera</taxon>
        <taxon>Endopterygota</taxon>
        <taxon>Hymenoptera</taxon>
        <taxon>Apocrita</taxon>
        <taxon>Ichneumonoidea</taxon>
        <taxon>Braconidae</taxon>
        <taxon>Braconinae</taxon>
        <taxon>Bracon</taxon>
    </lineage>
</organism>
<proteinExistence type="predicted"/>
<evidence type="ECO:0000313" key="1">
    <source>
        <dbReference type="EMBL" id="CAD1551263.1"/>
    </source>
</evidence>
<accession>A0A6V7JIF3</accession>
<dbReference type="AlphaFoldDB" id="A0A6V7JIF3"/>
<reference evidence="1" key="1">
    <citation type="submission" date="2020-07" db="EMBL/GenBank/DDBJ databases">
        <authorList>
            <person name="Ferguson B K."/>
        </authorList>
    </citation>
    <scope>NUCLEOTIDE SEQUENCE</scope>
    <source>
        <strain evidence="1">L06</strain>
    </source>
</reference>
<dbReference type="EMBL" id="CADCXW020000017">
    <property type="protein sequence ID" value="CAD1551263.1"/>
    <property type="molecule type" value="Genomic_DNA"/>
</dbReference>
<sequence>MGFQMLIGLRQEIVGSPIAGSCFSCLVVLSAGNAEGKIVSRFRRLKQRSWHSQRLAKRQCGFGKCLVFWENIKVDQQPFLRITRVA</sequence>
<protein>
    <submittedName>
        <fullName evidence="1">Uncharacterized protein</fullName>
    </submittedName>
</protein>
<name>A0A6V7JIF3_9HYME</name>
<gene>
    <name evidence="1" type="ORF">BBRV_LOCUS52287</name>
</gene>